<evidence type="ECO:0000256" key="1">
    <source>
        <dbReference type="SAM" id="Phobius"/>
    </source>
</evidence>
<feature type="transmembrane region" description="Helical" evidence="1">
    <location>
        <begin position="180"/>
        <end position="203"/>
    </location>
</feature>
<feature type="transmembrane region" description="Helical" evidence="1">
    <location>
        <begin position="215"/>
        <end position="239"/>
    </location>
</feature>
<feature type="transmembrane region" description="Helical" evidence="1">
    <location>
        <begin position="52"/>
        <end position="77"/>
    </location>
</feature>
<dbReference type="OrthoDB" id="5131069at2759"/>
<organism evidence="2 3">
    <name type="scientific">Clonostachys byssicola</name>
    <dbReference type="NCBI Taxonomy" id="160290"/>
    <lineage>
        <taxon>Eukaryota</taxon>
        <taxon>Fungi</taxon>
        <taxon>Dikarya</taxon>
        <taxon>Ascomycota</taxon>
        <taxon>Pezizomycotina</taxon>
        <taxon>Sordariomycetes</taxon>
        <taxon>Hypocreomycetidae</taxon>
        <taxon>Hypocreales</taxon>
        <taxon>Bionectriaceae</taxon>
        <taxon>Clonostachys</taxon>
    </lineage>
</organism>
<sequence length="658" mass="72704">MDDAAHQMYLGIFIAALGAYWVMFAAIERIIKLVHPVWYEKHKSGELRYKMLFFVIIMILRATFGTLVVLPSCIMAARETPWELGQTMTPAGHVCVIGQIVPWASELLITYENSTELYLHHVYCTVIYFNTVAAPNVHMIKALYVQTATQLGDICLSTHSLGKHLGYNLKTSRVLYYNRLIQIASSMTIKVTLMFYALGRIILTPYTMWDLIRATCLLFLAFYTIRTQIVSFVCAKIALQPSTGPVGLLFQRTGFFVSRFNITLAASIVTAIVAKVLLYAANLSHPLGEREYVRAWVESITSITVIYLLISLSNMLWKRFLNGEQVLAEGYRSVKRGELFLRLGSALTALLIHSRHSGNLMARHVGLSSQALSTAVVFTFLGWDLLMRFAIYSSVGGETRGMEAKDESAEAKIASGLAPRKSPKTIADNAVAAPHLRMIWVDFIIITAGLYLPARFSALEKSYTLFLAHAVIQVLGEMSSFWGKGGIGGLMFAGSPARRFASLKLVLAAGQNLAAFSVCRQLFRGREQEVLWVSLAVALFSRLSSFVVVPAPRTEVGVKAEHGAAPRGPPTLRRRLARALKAIFTSGEVYSVMVITIIQLLSLREIMRGNQPKPETPVGFENFRTVLKGNMGVFTNVIAATLITTSIALPCGAERRGA</sequence>
<dbReference type="EMBL" id="CABFNO020001476">
    <property type="protein sequence ID" value="CAG9990977.1"/>
    <property type="molecule type" value="Genomic_DNA"/>
</dbReference>
<keyword evidence="1" id="KW-0812">Transmembrane</keyword>
<feature type="transmembrane region" description="Helical" evidence="1">
    <location>
        <begin position="582"/>
        <end position="603"/>
    </location>
</feature>
<feature type="transmembrane region" description="Helical" evidence="1">
    <location>
        <begin position="438"/>
        <end position="456"/>
    </location>
</feature>
<keyword evidence="1" id="KW-0472">Membrane</keyword>
<feature type="transmembrane region" description="Helical" evidence="1">
    <location>
        <begin position="293"/>
        <end position="317"/>
    </location>
</feature>
<evidence type="ECO:0000313" key="3">
    <source>
        <dbReference type="Proteomes" id="UP000754883"/>
    </source>
</evidence>
<name>A0A9N9ULS6_9HYPO</name>
<gene>
    <name evidence="2" type="ORF">CBYS24578_00007203</name>
</gene>
<comment type="caution">
    <text evidence="2">The sequence shown here is derived from an EMBL/GenBank/DDBJ whole genome shotgun (WGS) entry which is preliminary data.</text>
</comment>
<feature type="transmembrane region" description="Helical" evidence="1">
    <location>
        <begin position="259"/>
        <end position="281"/>
    </location>
</feature>
<dbReference type="AlphaFoldDB" id="A0A9N9ULS6"/>
<keyword evidence="3" id="KW-1185">Reference proteome</keyword>
<keyword evidence="1" id="KW-1133">Transmembrane helix</keyword>
<feature type="transmembrane region" description="Helical" evidence="1">
    <location>
        <begin position="6"/>
        <end position="31"/>
    </location>
</feature>
<accession>A0A9N9ULS6</accession>
<reference evidence="2" key="1">
    <citation type="submission" date="2021-10" db="EMBL/GenBank/DDBJ databases">
        <authorList>
            <person name="Piombo E."/>
        </authorList>
    </citation>
    <scope>NUCLEOTIDE SEQUENCE</scope>
</reference>
<evidence type="ECO:0000313" key="2">
    <source>
        <dbReference type="EMBL" id="CAG9990977.1"/>
    </source>
</evidence>
<proteinExistence type="predicted"/>
<dbReference type="Proteomes" id="UP000754883">
    <property type="component" value="Unassembled WGS sequence"/>
</dbReference>
<protein>
    <submittedName>
        <fullName evidence="2">Uncharacterized protein</fullName>
    </submittedName>
</protein>
<feature type="transmembrane region" description="Helical" evidence="1">
    <location>
        <begin position="365"/>
        <end position="383"/>
    </location>
</feature>